<keyword evidence="3" id="KW-1185">Reference proteome</keyword>
<gene>
    <name evidence="2" type="ORF">GSPATT00010417001</name>
</gene>
<feature type="transmembrane region" description="Helical" evidence="1">
    <location>
        <begin position="138"/>
        <end position="158"/>
    </location>
</feature>
<dbReference type="HOGENOM" id="CLU_1450295_0_0_1"/>
<evidence type="ECO:0008006" key="4">
    <source>
        <dbReference type="Google" id="ProtNLM"/>
    </source>
</evidence>
<dbReference type="PANTHER" id="PTHR38934:SF6">
    <property type="entry name" value="CHROMOSOME UNDETERMINED SCAFFOLD_176, WHOLE GENOME SHOTGUN SEQUENCE"/>
    <property type="match status" value="1"/>
</dbReference>
<organism evidence="2 3">
    <name type="scientific">Paramecium tetraurelia</name>
    <dbReference type="NCBI Taxonomy" id="5888"/>
    <lineage>
        <taxon>Eukaryota</taxon>
        <taxon>Sar</taxon>
        <taxon>Alveolata</taxon>
        <taxon>Ciliophora</taxon>
        <taxon>Intramacronucleata</taxon>
        <taxon>Oligohymenophorea</taxon>
        <taxon>Peniculida</taxon>
        <taxon>Parameciidae</taxon>
        <taxon>Paramecium</taxon>
    </lineage>
</organism>
<protein>
    <recommendedName>
        <fullName evidence="4">Transmembrane protein</fullName>
    </recommendedName>
</protein>
<evidence type="ECO:0000313" key="2">
    <source>
        <dbReference type="EMBL" id="CAK74183.1"/>
    </source>
</evidence>
<evidence type="ECO:0000313" key="3">
    <source>
        <dbReference type="Proteomes" id="UP000000600"/>
    </source>
</evidence>
<dbReference type="OMA" id="ATLFHII"/>
<dbReference type="EMBL" id="CT868174">
    <property type="protein sequence ID" value="CAK74183.1"/>
    <property type="molecule type" value="Genomic_DNA"/>
</dbReference>
<evidence type="ECO:0000256" key="1">
    <source>
        <dbReference type="SAM" id="Phobius"/>
    </source>
</evidence>
<keyword evidence="1" id="KW-1133">Transmembrane helix</keyword>
<dbReference type="KEGG" id="ptm:GSPATT00010417001"/>
<accession>A0CTR6</accession>
<keyword evidence="1" id="KW-0812">Transmembrane</keyword>
<name>A0CTR6_PARTE</name>
<proteinExistence type="predicted"/>
<dbReference type="Proteomes" id="UP000000600">
    <property type="component" value="Unassembled WGS sequence"/>
</dbReference>
<reference evidence="2 3" key="1">
    <citation type="journal article" date="2006" name="Nature">
        <title>Global trends of whole-genome duplications revealed by the ciliate Paramecium tetraurelia.</title>
        <authorList>
            <consortium name="Genoscope"/>
            <person name="Aury J.-M."/>
            <person name="Jaillon O."/>
            <person name="Duret L."/>
            <person name="Noel B."/>
            <person name="Jubin C."/>
            <person name="Porcel B.M."/>
            <person name="Segurens B."/>
            <person name="Daubin V."/>
            <person name="Anthouard V."/>
            <person name="Aiach N."/>
            <person name="Arnaiz O."/>
            <person name="Billaut A."/>
            <person name="Beisson J."/>
            <person name="Blanc I."/>
            <person name="Bouhouche K."/>
            <person name="Camara F."/>
            <person name="Duharcourt S."/>
            <person name="Guigo R."/>
            <person name="Gogendeau D."/>
            <person name="Katinka M."/>
            <person name="Keller A.-M."/>
            <person name="Kissmehl R."/>
            <person name="Klotz C."/>
            <person name="Koll F."/>
            <person name="Le Moue A."/>
            <person name="Lepere C."/>
            <person name="Malinsky S."/>
            <person name="Nowacki M."/>
            <person name="Nowak J.K."/>
            <person name="Plattner H."/>
            <person name="Poulain J."/>
            <person name="Ruiz F."/>
            <person name="Serrano V."/>
            <person name="Zagulski M."/>
            <person name="Dessen P."/>
            <person name="Betermier M."/>
            <person name="Weissenbach J."/>
            <person name="Scarpelli C."/>
            <person name="Schachter V."/>
            <person name="Sperling L."/>
            <person name="Meyer E."/>
            <person name="Cohen J."/>
            <person name="Wincker P."/>
        </authorList>
    </citation>
    <scope>NUCLEOTIDE SEQUENCE [LARGE SCALE GENOMIC DNA]</scope>
    <source>
        <strain evidence="2 3">Stock d4-2</strain>
    </source>
</reference>
<dbReference type="GeneID" id="5027365"/>
<sequence>MGFDIQSDFVTSLLQNRQFENLIFFTCISLLLKSFSLCSNPKEKNVLATLEIKFIALDISRATLFHIIVILFQEQQILQCLLISISSIAQCCIIYKYKLCSHIDRIIYLIIEGVLTVFSLSLFLYFDIGEVYLSYDNKIALGFIQMGFLIMSLGIVFIKQLFPKIQKIRKLVCEQKKVQVASSQLFS</sequence>
<feature type="transmembrane region" description="Helical" evidence="1">
    <location>
        <begin position="107"/>
        <end position="126"/>
    </location>
</feature>
<dbReference type="OrthoDB" id="10663593at2759"/>
<dbReference type="PANTHER" id="PTHR38934">
    <property type="entry name" value="HYPHALLY REGULATED CELL WALL PROTEIN 1"/>
    <property type="match status" value="1"/>
</dbReference>
<dbReference type="InParanoid" id="A0CTR6"/>
<keyword evidence="1" id="KW-0472">Membrane</keyword>
<dbReference type="AlphaFoldDB" id="A0CTR6"/>
<dbReference type="RefSeq" id="XP_001441580.1">
    <property type="nucleotide sequence ID" value="XM_001441543.1"/>
</dbReference>